<accession>A0A6P7TBQ7</accession>
<dbReference type="InterPro" id="IPR036028">
    <property type="entry name" value="SH3-like_dom_sf"/>
</dbReference>
<dbReference type="RefSeq" id="XP_029647512.1">
    <property type="nucleotide sequence ID" value="XM_029791652.2"/>
</dbReference>
<evidence type="ECO:0000313" key="7">
    <source>
        <dbReference type="RefSeq" id="XP_036366706.1"/>
    </source>
</evidence>
<feature type="compositionally biased region" description="Low complexity" evidence="3">
    <location>
        <begin position="172"/>
        <end position="191"/>
    </location>
</feature>
<dbReference type="SUPFAM" id="SSF50044">
    <property type="entry name" value="SH3-domain"/>
    <property type="match status" value="1"/>
</dbReference>
<feature type="compositionally biased region" description="Pro residues" evidence="3">
    <location>
        <begin position="358"/>
        <end position="377"/>
    </location>
</feature>
<feature type="compositionally biased region" description="Pro residues" evidence="3">
    <location>
        <begin position="331"/>
        <end position="351"/>
    </location>
</feature>
<name>A0A6P7TBQ7_9MOLL</name>
<dbReference type="GO" id="GO:0006897">
    <property type="term" value="P:endocytosis"/>
    <property type="evidence" value="ECO:0007669"/>
    <property type="project" value="TreeGrafter"/>
</dbReference>
<evidence type="ECO:0000313" key="6">
    <source>
        <dbReference type="RefSeq" id="XP_029647512.1"/>
    </source>
</evidence>
<feature type="compositionally biased region" description="Low complexity" evidence="3">
    <location>
        <begin position="402"/>
        <end position="418"/>
    </location>
</feature>
<protein>
    <submittedName>
        <fullName evidence="6 7">NCK-interacting protein with SH3 domain isoform X1</fullName>
    </submittedName>
</protein>
<dbReference type="AlphaFoldDB" id="A0A6P7TBQ7"/>
<feature type="compositionally biased region" description="Low complexity" evidence="3">
    <location>
        <begin position="485"/>
        <end position="512"/>
    </location>
</feature>
<dbReference type="InterPro" id="IPR018556">
    <property type="entry name" value="SPIN90/Ldb17_LRD"/>
</dbReference>
<evidence type="ECO:0000256" key="2">
    <source>
        <dbReference type="PROSITE-ProRule" id="PRU00192"/>
    </source>
</evidence>
<evidence type="ECO:0000313" key="5">
    <source>
        <dbReference type="Proteomes" id="UP000515154"/>
    </source>
</evidence>
<proteinExistence type="predicted"/>
<dbReference type="GO" id="GO:0071933">
    <property type="term" value="F:Arp2/3 complex binding"/>
    <property type="evidence" value="ECO:0007669"/>
    <property type="project" value="TreeGrafter"/>
</dbReference>
<organism evidence="5 6">
    <name type="scientific">Octopus sinensis</name>
    <name type="common">East Asian common octopus</name>
    <dbReference type="NCBI Taxonomy" id="2607531"/>
    <lineage>
        <taxon>Eukaryota</taxon>
        <taxon>Metazoa</taxon>
        <taxon>Spiralia</taxon>
        <taxon>Lophotrochozoa</taxon>
        <taxon>Mollusca</taxon>
        <taxon>Cephalopoda</taxon>
        <taxon>Coleoidea</taxon>
        <taxon>Octopodiformes</taxon>
        <taxon>Octopoda</taxon>
        <taxon>Incirrata</taxon>
        <taxon>Octopodidae</taxon>
        <taxon>Octopus</taxon>
    </lineage>
</organism>
<feature type="compositionally biased region" description="Low complexity" evidence="3">
    <location>
        <begin position="252"/>
        <end position="298"/>
    </location>
</feature>
<reference evidence="6 7" key="1">
    <citation type="submission" date="2025-08" db="UniProtKB">
        <authorList>
            <consortium name="RefSeq"/>
        </authorList>
    </citation>
    <scope>IDENTIFICATION</scope>
</reference>
<feature type="compositionally biased region" description="Basic and acidic residues" evidence="3">
    <location>
        <begin position="222"/>
        <end position="232"/>
    </location>
</feature>
<feature type="domain" description="SH3" evidence="4">
    <location>
        <begin position="1"/>
        <end position="58"/>
    </location>
</feature>
<dbReference type="InterPro" id="IPR030125">
    <property type="entry name" value="SPIN90/Ldb17"/>
</dbReference>
<feature type="compositionally biased region" description="Basic and acidic residues" evidence="3">
    <location>
        <begin position="157"/>
        <end position="168"/>
    </location>
</feature>
<sequence>MYRAVKKLHSDQGRLSFEVGDLMTLIQEDTGYDGVWLVQDGKGHLDYAPMSYLTPEPKATCKQVMEHIDRSLKAVYEGADNSTLKQKKAQVLRKHRLETLAKLGVADPEIGSSATLPSSESCRHRPKTFPMSQTLGRTGAGLTKVQRRRHAPPPPPPRRESLLCENKSEPGTPLTPQTPITPSSTPQTPITPYAPPPPASSPPVTLPTTAEVAETADGNVLETKRAEDREGGVGEGTPSKGTSGFSREEDMTAAVAPATAITARTTSPSSSSLSSSSSSSSTTTINSPAAAAIVQPTSPVAPPPVPPLVPALPLTTASTTTAAAAAATKTTPPPPPPPLLPPPPPPPPPMPLSTTSTTPPPTPPPPPPPTPPPPPPLQSSLATAAAAATAAAEMRRRELAEAYKTTTSATASPATARSVMVSGSSTPPPPPPPPPLTLPPPPSMTPPPPPPPPPLTTSALHYHNSHDHLGEEQSCDRRRRRASAGDDTTNTNTTTATLSSSDSYPGSSGSISSDCLGDSWVLQAVERIKKDAKINVRESILALQSVVQYFKETVPDIEDLCSQALAVITKLHGPDANILAKDLLTALGHVEEVTVLCRQEDHHFTEEANRKLSKYLQTVITELLALDTKVSMSALSSNNYEAVEMLVYLSECQEVSSPVKESVKDVMKLMCNCDRYISHMLINSSVPLSLVSELKCSETVTVEFCNSATLLAAILAGEEALPVEIHGYLDIPLIVKVLNFIENPSGMMFAEAVSVDLMTLILAYNQHHNASSPPNVVMQALNHAETKYPELLLEKLILFFNRGVDPLMEQGLMRTKSNSVVKFLRDMFSCEATGKLYYTNDIKVMLDIVLRNITDKPPGDKERTENLLLLQQVINHSFYTEEQYRIIDFKDAFHNICSEDECIKSQHEKDIINSIQSEHTDWFNP</sequence>
<dbReference type="InterPro" id="IPR001452">
    <property type="entry name" value="SH3_domain"/>
</dbReference>
<gene>
    <name evidence="6 7" type="primary">LOC115221467</name>
</gene>
<dbReference type="PANTHER" id="PTHR13357:SF1">
    <property type="entry name" value="NCK-INTERACTING PROTEIN WITH SH3 DOMAIN"/>
    <property type="match status" value="1"/>
</dbReference>
<evidence type="ECO:0000256" key="3">
    <source>
        <dbReference type="SAM" id="MobiDB-lite"/>
    </source>
</evidence>
<dbReference type="Pfam" id="PF09431">
    <property type="entry name" value="SPIN90_LRD"/>
    <property type="match status" value="1"/>
</dbReference>
<keyword evidence="1 2" id="KW-0728">SH3 domain</keyword>
<feature type="compositionally biased region" description="Basic and acidic residues" evidence="3">
    <location>
        <begin position="464"/>
        <end position="476"/>
    </location>
</feature>
<evidence type="ECO:0000256" key="1">
    <source>
        <dbReference type="ARBA" id="ARBA00022443"/>
    </source>
</evidence>
<feature type="compositionally biased region" description="Pro residues" evidence="3">
    <location>
        <begin position="192"/>
        <end position="205"/>
    </location>
</feature>
<dbReference type="PANTHER" id="PTHR13357">
    <property type="entry name" value="SH3 ADAPTER PROTEIN SPIN90 NCK INTERACTING PROTEIN WITH SH3 DOMAIN"/>
    <property type="match status" value="1"/>
</dbReference>
<feature type="compositionally biased region" description="Pro residues" evidence="3">
    <location>
        <begin position="426"/>
        <end position="455"/>
    </location>
</feature>
<feature type="compositionally biased region" description="Low complexity" evidence="3">
    <location>
        <begin position="311"/>
        <end position="330"/>
    </location>
</feature>
<dbReference type="KEGG" id="osn:115221467"/>
<feature type="region of interest" description="Disordered" evidence="3">
    <location>
        <begin position="109"/>
        <end position="512"/>
    </location>
</feature>
<dbReference type="RefSeq" id="XP_036366706.1">
    <property type="nucleotide sequence ID" value="XM_036510813.1"/>
</dbReference>
<dbReference type="PROSITE" id="PS50002">
    <property type="entry name" value="SH3"/>
    <property type="match status" value="1"/>
</dbReference>
<evidence type="ECO:0000259" key="4">
    <source>
        <dbReference type="PROSITE" id="PS50002"/>
    </source>
</evidence>
<dbReference type="Proteomes" id="UP000515154">
    <property type="component" value="Linkage group LG18"/>
</dbReference>
<feature type="compositionally biased region" description="Low complexity" evidence="3">
    <location>
        <begin position="378"/>
        <end position="392"/>
    </location>
</feature>
<feature type="compositionally biased region" description="Pro residues" evidence="3">
    <location>
        <begin position="299"/>
        <end position="310"/>
    </location>
</feature>
<keyword evidence="5" id="KW-1185">Reference proteome</keyword>